<sequence length="82" mass="9045">MSYSSTGLTSRTRKPLTGEGSDKPGEAHLSANAQAWRRWALVGYRRNRESVHTGRAETADTERQDDESGRSDDGHHSGFQGL</sequence>
<evidence type="ECO:0000313" key="2">
    <source>
        <dbReference type="EMBL" id="MDT7518253.1"/>
    </source>
</evidence>
<gene>
    <name evidence="2" type="ORF">RAE19_05825</name>
</gene>
<comment type="caution">
    <text evidence="2">The sequence shown here is derived from an EMBL/GenBank/DDBJ whole genome shotgun (WGS) entry which is preliminary data.</text>
</comment>
<dbReference type="RefSeq" id="WP_313874026.1">
    <property type="nucleotide sequence ID" value="NZ_JAVBIK010000001.1"/>
</dbReference>
<proteinExistence type="predicted"/>
<accession>A0ABU3KLC8</accession>
<organism evidence="2 3">
    <name type="scientific">Rhodoferax potami</name>
    <dbReference type="NCBI Taxonomy" id="3068338"/>
    <lineage>
        <taxon>Bacteria</taxon>
        <taxon>Pseudomonadati</taxon>
        <taxon>Pseudomonadota</taxon>
        <taxon>Betaproteobacteria</taxon>
        <taxon>Burkholderiales</taxon>
        <taxon>Comamonadaceae</taxon>
        <taxon>Rhodoferax</taxon>
    </lineage>
</organism>
<feature type="region of interest" description="Disordered" evidence="1">
    <location>
        <begin position="1"/>
        <end position="30"/>
    </location>
</feature>
<dbReference type="EMBL" id="JAVBIK010000001">
    <property type="protein sequence ID" value="MDT7518253.1"/>
    <property type="molecule type" value="Genomic_DNA"/>
</dbReference>
<feature type="compositionally biased region" description="Polar residues" evidence="1">
    <location>
        <begin position="1"/>
        <end position="10"/>
    </location>
</feature>
<dbReference type="Proteomes" id="UP001321700">
    <property type="component" value="Unassembled WGS sequence"/>
</dbReference>
<protein>
    <submittedName>
        <fullName evidence="2">Uncharacterized protein</fullName>
    </submittedName>
</protein>
<feature type="region of interest" description="Disordered" evidence="1">
    <location>
        <begin position="47"/>
        <end position="82"/>
    </location>
</feature>
<reference evidence="2 3" key="1">
    <citation type="submission" date="2023-08" db="EMBL/GenBank/DDBJ databases">
        <title>Rhodoferax potami sp. nov. and Rhodoferax mekongensis sp. nov., isolated from the Mekong River in Thailand.</title>
        <authorList>
            <person name="Kitikhun S."/>
            <person name="Charoenyingcharoen P."/>
            <person name="Siriarchawattana P."/>
            <person name="Likhitrattanapisal S."/>
            <person name="Nilsakha T."/>
            <person name="Chanpet A."/>
            <person name="Rattanawaree P."/>
            <person name="Ingsriswang S."/>
        </authorList>
    </citation>
    <scope>NUCLEOTIDE SEQUENCE [LARGE SCALE GENOMIC DNA]</scope>
    <source>
        <strain evidence="2 3">TBRC 17660</strain>
    </source>
</reference>
<keyword evidence="3" id="KW-1185">Reference proteome</keyword>
<evidence type="ECO:0000256" key="1">
    <source>
        <dbReference type="SAM" id="MobiDB-lite"/>
    </source>
</evidence>
<feature type="compositionally biased region" description="Basic and acidic residues" evidence="1">
    <location>
        <begin position="47"/>
        <end position="76"/>
    </location>
</feature>
<name>A0ABU3KLC8_9BURK</name>
<evidence type="ECO:0000313" key="3">
    <source>
        <dbReference type="Proteomes" id="UP001321700"/>
    </source>
</evidence>